<evidence type="ECO:0000313" key="2">
    <source>
        <dbReference type="EMBL" id="RRJ24914.1"/>
    </source>
</evidence>
<keyword evidence="1" id="KW-0812">Transmembrane</keyword>
<feature type="transmembrane region" description="Helical" evidence="1">
    <location>
        <begin position="7"/>
        <end position="26"/>
    </location>
</feature>
<keyword evidence="1" id="KW-1133">Transmembrane helix</keyword>
<evidence type="ECO:0008006" key="4">
    <source>
        <dbReference type="Google" id="ProtNLM"/>
    </source>
</evidence>
<organism evidence="2 3">
    <name type="scientific">Lachnoanaerobaculum gingivalis</name>
    <dbReference type="NCBI Taxonomy" id="2490855"/>
    <lineage>
        <taxon>Bacteria</taxon>
        <taxon>Bacillati</taxon>
        <taxon>Bacillota</taxon>
        <taxon>Clostridia</taxon>
        <taxon>Lachnospirales</taxon>
        <taxon>Lachnospiraceae</taxon>
        <taxon>Lachnoanaerobaculum</taxon>
    </lineage>
</organism>
<dbReference type="Proteomes" id="UP000272490">
    <property type="component" value="Unassembled WGS sequence"/>
</dbReference>
<dbReference type="RefSeq" id="WP_128674789.1">
    <property type="nucleotide sequence ID" value="NZ_RRCO01000005.1"/>
</dbReference>
<feature type="transmembrane region" description="Helical" evidence="1">
    <location>
        <begin position="41"/>
        <end position="62"/>
    </location>
</feature>
<comment type="caution">
    <text evidence="2">The sequence shown here is derived from an EMBL/GenBank/DDBJ whole genome shotgun (WGS) entry which is preliminary data.</text>
</comment>
<keyword evidence="3" id="KW-1185">Reference proteome</keyword>
<keyword evidence="1" id="KW-0472">Membrane</keyword>
<gene>
    <name evidence="2" type="ORF">EHV10_11650</name>
</gene>
<proteinExistence type="predicted"/>
<reference evidence="2 3" key="1">
    <citation type="submission" date="2018-11" db="EMBL/GenBank/DDBJ databases">
        <title>Genome sequencing of Lachnoanaerobaculum sp. KCOM 2030 (= ChDC B114).</title>
        <authorList>
            <person name="Kook J.-K."/>
            <person name="Park S.-N."/>
            <person name="Lim Y.K."/>
        </authorList>
    </citation>
    <scope>NUCLEOTIDE SEQUENCE [LARGE SCALE GENOMIC DNA]</scope>
    <source>
        <strain evidence="2 3">KCOM 2030</strain>
    </source>
</reference>
<evidence type="ECO:0000313" key="3">
    <source>
        <dbReference type="Proteomes" id="UP000272490"/>
    </source>
</evidence>
<sequence length="72" mass="8729">MKSIIKELLYLFLILIVQMFVFIYFIKHGWTIKELVSSDAFIIFWRAYAVCRIFVHIIKIKYGKNKKDKKVK</sequence>
<evidence type="ECO:0000256" key="1">
    <source>
        <dbReference type="SAM" id="Phobius"/>
    </source>
</evidence>
<name>A0A3P3QUN8_9FIRM</name>
<dbReference type="EMBL" id="RRCO01000005">
    <property type="protein sequence ID" value="RRJ24914.1"/>
    <property type="molecule type" value="Genomic_DNA"/>
</dbReference>
<protein>
    <recommendedName>
        <fullName evidence="4">C4-dicarboxylate ABC transporter</fullName>
    </recommendedName>
</protein>
<dbReference type="AlphaFoldDB" id="A0A3P3QUN8"/>
<accession>A0A3P3QUN8</accession>